<gene>
    <name evidence="11" type="primary">DPH7</name>
</gene>
<dbReference type="PANTHER" id="PTHR46042:SF1">
    <property type="entry name" value="DIPHTHINE METHYLTRANSFERASE"/>
    <property type="match status" value="1"/>
</dbReference>
<feature type="repeat" description="WD" evidence="8">
    <location>
        <begin position="317"/>
        <end position="353"/>
    </location>
</feature>
<dbReference type="Proteomes" id="UP001652640">
    <property type="component" value="Chromosome 2"/>
</dbReference>
<evidence type="ECO:0000256" key="8">
    <source>
        <dbReference type="PROSITE-ProRule" id="PRU00221"/>
    </source>
</evidence>
<dbReference type="InterPro" id="IPR036322">
    <property type="entry name" value="WD40_repeat_dom_sf"/>
</dbReference>
<sequence>GPSASRGRGNAASLGRPWGKKSLPGGGLASTAEVEAVPSSRQGGPSRRAPALRAVNVDTLLRLCHALPATTAAAASSGRAGADGRVQLLQAVDTEHTVDSVEWCPLPGCRHLLACGTYQLWTPEYRPADRESQSELDVDEPPIRLGRLYLYSCNEDSSPCPLVEVQRRDTSAILDMKWCHVPVAGHPLLGVADASGSIELLRLVPSEDTWTLQPCSRLALEKQCLALSLDWSTGKAGRASDQPLKIISSDSKGQLHLLKISEAGPGLQAVVTWQAHRFEAWVAAFNYWQTEVVYSGGDDGLLKGWDTRTPGTAAFSSRRHSMGVCSIQSSPHRENVLATGSYDEHVLLWDMRSLWRPLADVPVQGGVWRLKWHPFHRDLLLAACMHGGFTIINYQTAAAHWPEVSCGCFCQPQPLPGPLSTSEEEQEAVSLSYPLPNSLVYGIDWSWLYFCRLPQTQPSFPGSDPEARTADQDPALKVADPSPAPSSECLADSDGVGGTTHQDGSKLEGPLKPSAEDKKDVQLPTSGIKICDCDQDLEAADFDINLLATCSFYNHVLHLWKWENI</sequence>
<dbReference type="GeneID" id="110134110"/>
<dbReference type="InterPro" id="IPR015943">
    <property type="entry name" value="WD40/YVTN_repeat-like_dom_sf"/>
</dbReference>
<keyword evidence="4" id="KW-0378">Hydrolase</keyword>
<evidence type="ECO:0000313" key="11">
    <source>
        <dbReference type="RefSeq" id="XP_070312804.1"/>
    </source>
</evidence>
<dbReference type="SMART" id="SM00320">
    <property type="entry name" value="WD40"/>
    <property type="match status" value="3"/>
</dbReference>
<evidence type="ECO:0000256" key="7">
    <source>
        <dbReference type="ARBA" id="ARBA00047551"/>
    </source>
</evidence>
<keyword evidence="11" id="KW-0808">Transferase</keyword>
<feature type="region of interest" description="Disordered" evidence="9">
    <location>
        <begin position="460"/>
        <end position="520"/>
    </location>
</feature>
<reference evidence="10" key="1">
    <citation type="journal article" date="2022" name="J. Hered.">
        <title>A De Novo Chromosome-Level Genome Assembly of the White-Tailed Deer, Odocoileus Virginianus.</title>
        <authorList>
            <person name="London E.W."/>
            <person name="Roca A.L."/>
            <person name="Novakofski J.E."/>
            <person name="Mateus-Pinilla N.E."/>
        </authorList>
    </citation>
    <scope>NUCLEOTIDE SEQUENCE [LARGE SCALE GENOMIC DNA]</scope>
</reference>
<dbReference type="GO" id="GO:0008168">
    <property type="term" value="F:methyltransferase activity"/>
    <property type="evidence" value="ECO:0007669"/>
    <property type="project" value="UniProtKB-KW"/>
</dbReference>
<dbReference type="InterPro" id="IPR052415">
    <property type="entry name" value="Diphthine_MTase"/>
</dbReference>
<comment type="pathway">
    <text evidence="1">Protein modification; peptidyl-diphthamide biosynthesis.</text>
</comment>
<accession>A0ABM4HB59</accession>
<proteinExistence type="inferred from homology"/>
<dbReference type="PROSITE" id="PS00678">
    <property type="entry name" value="WD_REPEATS_1"/>
    <property type="match status" value="1"/>
</dbReference>
<organism evidence="10 11">
    <name type="scientific">Odocoileus virginianus</name>
    <name type="common">White-tailed deer</name>
    <dbReference type="NCBI Taxonomy" id="9874"/>
    <lineage>
        <taxon>Eukaryota</taxon>
        <taxon>Metazoa</taxon>
        <taxon>Chordata</taxon>
        <taxon>Craniata</taxon>
        <taxon>Vertebrata</taxon>
        <taxon>Euteleostomi</taxon>
        <taxon>Mammalia</taxon>
        <taxon>Eutheria</taxon>
        <taxon>Laurasiatheria</taxon>
        <taxon>Artiodactyla</taxon>
        <taxon>Ruminantia</taxon>
        <taxon>Pecora</taxon>
        <taxon>Cervidae</taxon>
        <taxon>Odocoileinae</taxon>
        <taxon>Odocoileus</taxon>
    </lineage>
</organism>
<keyword evidence="3" id="KW-0677">Repeat</keyword>
<dbReference type="EC" id="3.1.1.97" evidence="6"/>
<dbReference type="InterPro" id="IPR019775">
    <property type="entry name" value="WD40_repeat_CS"/>
</dbReference>
<evidence type="ECO:0000256" key="9">
    <source>
        <dbReference type="SAM" id="MobiDB-lite"/>
    </source>
</evidence>
<dbReference type="RefSeq" id="XP_070312804.1">
    <property type="nucleotide sequence ID" value="XM_070456703.1"/>
</dbReference>
<feature type="region of interest" description="Disordered" evidence="9">
    <location>
        <begin position="1"/>
        <end position="50"/>
    </location>
</feature>
<dbReference type="InterPro" id="IPR001680">
    <property type="entry name" value="WD40_rpt"/>
</dbReference>
<name>A0ABM4HB59_ODOVR</name>
<keyword evidence="10" id="KW-1185">Reference proteome</keyword>
<dbReference type="Gene3D" id="2.130.10.10">
    <property type="entry name" value="YVTN repeat-like/Quinoprotein amine dehydrogenase"/>
    <property type="match status" value="1"/>
</dbReference>
<evidence type="ECO:0000256" key="5">
    <source>
        <dbReference type="ARBA" id="ARBA00038092"/>
    </source>
</evidence>
<dbReference type="PROSITE" id="PS50082">
    <property type="entry name" value="WD_REPEATS_2"/>
    <property type="match status" value="1"/>
</dbReference>
<feature type="non-terminal residue" evidence="11">
    <location>
        <position position="1"/>
    </location>
</feature>
<dbReference type="GO" id="GO:0032259">
    <property type="term" value="P:methylation"/>
    <property type="evidence" value="ECO:0007669"/>
    <property type="project" value="UniProtKB-KW"/>
</dbReference>
<keyword evidence="2 8" id="KW-0853">WD repeat</keyword>
<evidence type="ECO:0000256" key="1">
    <source>
        <dbReference type="ARBA" id="ARBA00005156"/>
    </source>
</evidence>
<evidence type="ECO:0000256" key="3">
    <source>
        <dbReference type="ARBA" id="ARBA00022737"/>
    </source>
</evidence>
<comment type="similarity">
    <text evidence="5">Belongs to the DPH7 family.</text>
</comment>
<protein>
    <recommendedName>
        <fullName evidence="6">methylated diphthine methylhydrolase</fullName>
        <ecNumber evidence="6">3.1.1.97</ecNumber>
    </recommendedName>
</protein>
<reference evidence="11" key="2">
    <citation type="submission" date="2025-08" db="UniProtKB">
        <authorList>
            <consortium name="RefSeq"/>
        </authorList>
    </citation>
    <scope>IDENTIFICATION</scope>
    <source>
        <tissue evidence="11">Tongue muscle</tissue>
    </source>
</reference>
<evidence type="ECO:0000256" key="4">
    <source>
        <dbReference type="ARBA" id="ARBA00022801"/>
    </source>
</evidence>
<comment type="catalytic activity">
    <reaction evidence="7">
        <text>diphthine methyl ester-[translation elongation factor 2] + H2O = diphthine-[translation elongation factor 2] + methanol + H(+)</text>
        <dbReference type="Rhea" id="RHEA:42656"/>
        <dbReference type="Rhea" id="RHEA-COMP:10172"/>
        <dbReference type="Rhea" id="RHEA-COMP:10173"/>
        <dbReference type="ChEBI" id="CHEBI:15377"/>
        <dbReference type="ChEBI" id="CHEBI:15378"/>
        <dbReference type="ChEBI" id="CHEBI:17790"/>
        <dbReference type="ChEBI" id="CHEBI:79005"/>
        <dbReference type="ChEBI" id="CHEBI:82696"/>
        <dbReference type="EC" id="3.1.1.97"/>
    </reaction>
</comment>
<evidence type="ECO:0000313" key="10">
    <source>
        <dbReference type="Proteomes" id="UP001652640"/>
    </source>
</evidence>
<dbReference type="PROSITE" id="PS50294">
    <property type="entry name" value="WD_REPEATS_REGION"/>
    <property type="match status" value="1"/>
</dbReference>
<dbReference type="SUPFAM" id="SSF50978">
    <property type="entry name" value="WD40 repeat-like"/>
    <property type="match status" value="1"/>
</dbReference>
<evidence type="ECO:0000256" key="2">
    <source>
        <dbReference type="ARBA" id="ARBA00022574"/>
    </source>
</evidence>
<dbReference type="PANTHER" id="PTHR46042">
    <property type="entry name" value="DIPHTHINE METHYLTRANSFERASE"/>
    <property type="match status" value="1"/>
</dbReference>
<keyword evidence="11" id="KW-0489">Methyltransferase</keyword>
<evidence type="ECO:0000256" key="6">
    <source>
        <dbReference type="ARBA" id="ARBA00039131"/>
    </source>
</evidence>